<feature type="non-terminal residue" evidence="2">
    <location>
        <position position="1"/>
    </location>
</feature>
<feature type="compositionally biased region" description="Pro residues" evidence="1">
    <location>
        <begin position="19"/>
        <end position="28"/>
    </location>
</feature>
<accession>A0A2H0Z0I9</accession>
<protein>
    <submittedName>
        <fullName evidence="2">Uncharacterized protein</fullName>
    </submittedName>
</protein>
<feature type="compositionally biased region" description="Low complexity" evidence="1">
    <location>
        <begin position="29"/>
        <end position="50"/>
    </location>
</feature>
<feature type="region of interest" description="Disordered" evidence="1">
    <location>
        <begin position="183"/>
        <end position="217"/>
    </location>
</feature>
<evidence type="ECO:0000313" key="2">
    <source>
        <dbReference type="EMBL" id="PIS43503.1"/>
    </source>
</evidence>
<proteinExistence type="predicted"/>
<dbReference type="AlphaFoldDB" id="A0A2H0Z0I9"/>
<feature type="compositionally biased region" description="Basic and acidic residues" evidence="1">
    <location>
        <begin position="60"/>
        <end position="69"/>
    </location>
</feature>
<feature type="region of interest" description="Disordered" evidence="1">
    <location>
        <begin position="107"/>
        <end position="135"/>
    </location>
</feature>
<feature type="region of interest" description="Disordered" evidence="1">
    <location>
        <begin position="1"/>
        <end position="87"/>
    </location>
</feature>
<dbReference type="EMBL" id="PEXT01000017">
    <property type="protein sequence ID" value="PIS43503.1"/>
    <property type="molecule type" value="Genomic_DNA"/>
</dbReference>
<gene>
    <name evidence="2" type="ORF">COT23_00920</name>
</gene>
<sequence length="927" mass="98935">APAPAPKQPAPAPEAEQPAPAPEQPAPAPEAEQPAPEAKQPALAPEAKQPAPAPKQPAPEADRQSRMQEAESSFGIPIGYTPEHGFYRRGKGRQRLWLPKRVQSFLANPKELSPQQEEQQNEENEQQKEEKERQQMIDQARQVIGGINPKHGVMSRSWLRKQLGLGTGKDERKRLQGVIDELVSENTLGPESPTGGTYDLPNQQASTPSEDDTENEGDPILNVFGALMGKRGRHFFTWLKSDQARKATQMFSGPMSKISPGLDARVQGLPDQIAGMGGKQLASTVAGYAFAAYNVQKSYDVGKRLVDSILKGAGSLGREATGAGMRISKTLLKAVTQPFGPGGQAIVELGLTVTKAIGGLMGSVMGLVGNVVGAGMRMAGGLVGGGVGLAGAIIGAVVAGPVGAAVGSLLGVFAMKGIAAIADLVGGVLGVLGKAFGEFGEVVSQAISTIKTVIEDATQSAMQYSSAVLGIAAHTGMSLASANNVTRTLGSLGVAPQQAASMFQGMSQMSPFLAARGTAWGIQGVGAGGEMNMEAMILSMQSQFQKMGPVIGRVMLQSMGMEQLLPQMMMSPQALQKQFQFSRDLGMDPDAVMKWQQDFALARASFGQFVEYLKMTFGTELLPLLQERLDAVVSYFKNHREQIVTVLRDLANGFYTTFRAIADTARAVWRSFTSGGQQGQGQGAAKESAIQRASRWIYIEAPRLIVGGLHSIMQNVASVARFFQTIGNALRGFARSFTPLFFGFELGRVILSRVAHGFMALYHVFQMLTAPVNALASALGHLIAAVLNPFNAKAQLAAAKSALTGIGQQGGQHWDAFKEESAKAVTPFGKDDFGMSKWGWSKGSDFADKAQSWADKMGTAQGELDPSKRNEKFNQMLAHLRDIKDNTEKGLDVNVKSDIHISPMDDFFAKVAAYEALATWRAASRAV</sequence>
<feature type="compositionally biased region" description="Basic and acidic residues" evidence="1">
    <location>
        <begin position="125"/>
        <end position="135"/>
    </location>
</feature>
<evidence type="ECO:0000256" key="1">
    <source>
        <dbReference type="SAM" id="MobiDB-lite"/>
    </source>
</evidence>
<feature type="compositionally biased region" description="Pro residues" evidence="1">
    <location>
        <begin position="1"/>
        <end position="12"/>
    </location>
</feature>
<comment type="caution">
    <text evidence="2">The sequence shown here is derived from an EMBL/GenBank/DDBJ whole genome shotgun (WGS) entry which is preliminary data.</text>
</comment>
<name>A0A2H0Z0I9_9BACT</name>
<dbReference type="Proteomes" id="UP000228687">
    <property type="component" value="Unassembled WGS sequence"/>
</dbReference>
<evidence type="ECO:0000313" key="3">
    <source>
        <dbReference type="Proteomes" id="UP000228687"/>
    </source>
</evidence>
<reference evidence="3" key="1">
    <citation type="submission" date="2017-09" db="EMBL/GenBank/DDBJ databases">
        <title>Depth-based differentiation of microbial function through sediment-hosted aquifers and enrichment of novel symbionts in the deep terrestrial subsurface.</title>
        <authorList>
            <person name="Probst A.J."/>
            <person name="Ladd B."/>
            <person name="Jarett J.K."/>
            <person name="Geller-Mcgrath D.E."/>
            <person name="Sieber C.M.K."/>
            <person name="Emerson J.B."/>
            <person name="Anantharaman K."/>
            <person name="Thomas B.C."/>
            <person name="Malmstrom R."/>
            <person name="Stieglmeier M."/>
            <person name="Klingl A."/>
            <person name="Woyke T."/>
            <person name="Ryan C.M."/>
            <person name="Banfield J.F."/>
        </authorList>
    </citation>
    <scope>NUCLEOTIDE SEQUENCE [LARGE SCALE GENOMIC DNA]</scope>
</reference>
<organism evidence="2 3">
    <name type="scientific">Candidatus Kaiserbacteria bacterium CG08_land_8_20_14_0_20_50_21</name>
    <dbReference type="NCBI Taxonomy" id="1974604"/>
    <lineage>
        <taxon>Bacteria</taxon>
        <taxon>Candidatus Kaiseribacteriota</taxon>
    </lineage>
</organism>